<evidence type="ECO:0000256" key="2">
    <source>
        <dbReference type="ARBA" id="ARBA00006153"/>
    </source>
</evidence>
<feature type="binding site" evidence="7">
    <location>
        <position position="133"/>
    </location>
    <ligand>
        <name>Zn(2+)</name>
        <dbReference type="ChEBI" id="CHEBI:29105"/>
        <label>2</label>
    </ligand>
</feature>
<dbReference type="InterPro" id="IPR002933">
    <property type="entry name" value="Peptidase_M20"/>
</dbReference>
<keyword evidence="6" id="KW-0464">Manganese</keyword>
<dbReference type="NCBIfam" id="NF006775">
    <property type="entry name" value="PRK09290.2-5"/>
    <property type="match status" value="1"/>
</dbReference>
<dbReference type="OrthoDB" id="9808195at2"/>
<evidence type="ECO:0000256" key="4">
    <source>
        <dbReference type="ARBA" id="ARBA00022723"/>
    </source>
</evidence>
<accession>A0A4Q2KTY8</accession>
<feature type="binding site" evidence="7">
    <location>
        <position position="389"/>
    </location>
    <ligand>
        <name>Zn(2+)</name>
        <dbReference type="ChEBI" id="CHEBI:29105"/>
        <label>2</label>
    </ligand>
</feature>
<feature type="binding site" evidence="7">
    <location>
        <position position="197"/>
    </location>
    <ligand>
        <name>Zn(2+)</name>
        <dbReference type="ChEBI" id="CHEBI:29105"/>
        <label>1</label>
    </ligand>
</feature>
<dbReference type="PIRSF" id="PIRSF001235">
    <property type="entry name" value="Amidase_carbamoylase"/>
    <property type="match status" value="1"/>
</dbReference>
<comment type="similarity">
    <text evidence="2">Belongs to the peptidase M20 family.</text>
</comment>
<reference evidence="10 11" key="1">
    <citation type="submission" date="2019-01" db="EMBL/GenBank/DDBJ databases">
        <title>Agromyces.</title>
        <authorList>
            <person name="Li J."/>
        </authorList>
    </citation>
    <scope>NUCLEOTIDE SEQUENCE [LARGE SCALE GENOMIC DNA]</scope>
    <source>
        <strain evidence="10 11">DSM 15934</strain>
    </source>
</reference>
<dbReference type="InterPro" id="IPR001261">
    <property type="entry name" value="ArgE/DapE_CS"/>
</dbReference>
<dbReference type="InterPro" id="IPR010158">
    <property type="entry name" value="Amidase_Cbmase"/>
</dbReference>
<evidence type="ECO:0000313" key="10">
    <source>
        <dbReference type="EMBL" id="RXZ66841.1"/>
    </source>
</evidence>
<dbReference type="Gene3D" id="3.40.630.10">
    <property type="entry name" value="Zn peptidases"/>
    <property type="match status" value="1"/>
</dbReference>
<evidence type="ECO:0000256" key="7">
    <source>
        <dbReference type="PIRSR" id="PIRSR001235-1"/>
    </source>
</evidence>
<dbReference type="GO" id="GO:0046872">
    <property type="term" value="F:metal ion binding"/>
    <property type="evidence" value="ECO:0007669"/>
    <property type="project" value="UniProtKB-KW"/>
</dbReference>
<dbReference type="SUPFAM" id="SSF55031">
    <property type="entry name" value="Bacterial exopeptidase dimerisation domain"/>
    <property type="match status" value="1"/>
</dbReference>
<dbReference type="CDD" id="cd03884">
    <property type="entry name" value="M20_bAS"/>
    <property type="match status" value="1"/>
</dbReference>
<feature type="domain" description="Peptidase M20 dimerisation" evidence="9">
    <location>
        <begin position="219"/>
        <end position="316"/>
    </location>
</feature>
<dbReference type="PANTHER" id="PTHR32494">
    <property type="entry name" value="ALLANTOATE DEIMINASE-RELATED"/>
    <property type="match status" value="1"/>
</dbReference>
<comment type="cofactor">
    <cofactor evidence="7">
        <name>Zn(2+)</name>
        <dbReference type="ChEBI" id="CHEBI:29105"/>
    </cofactor>
    <text evidence="7">Binds 2 Zn(2+) ions per subunit.</text>
</comment>
<feature type="binding site" evidence="8">
    <location>
        <position position="293"/>
    </location>
    <ligand>
        <name>allantoate</name>
        <dbReference type="ChEBI" id="CHEBI:17536"/>
    </ligand>
</feature>
<dbReference type="RefSeq" id="WP_129522666.1">
    <property type="nucleotide sequence ID" value="NZ_SDPN01000089.1"/>
</dbReference>
<comment type="cofactor">
    <cofactor evidence="1">
        <name>Mn(2+)</name>
        <dbReference type="ChEBI" id="CHEBI:29035"/>
    </cofactor>
</comment>
<keyword evidence="11" id="KW-1185">Reference proteome</keyword>
<feature type="binding site" evidence="7">
    <location>
        <position position="87"/>
    </location>
    <ligand>
        <name>Zn(2+)</name>
        <dbReference type="ChEBI" id="CHEBI:29105"/>
        <label>1</label>
    </ligand>
</feature>
<gene>
    <name evidence="10" type="ORF">ESP51_20270</name>
</gene>
<keyword evidence="7" id="KW-0862">Zinc</keyword>
<evidence type="ECO:0000313" key="11">
    <source>
        <dbReference type="Proteomes" id="UP000293865"/>
    </source>
</evidence>
<dbReference type="AlphaFoldDB" id="A0A4Q2KTY8"/>
<evidence type="ECO:0000256" key="3">
    <source>
        <dbReference type="ARBA" id="ARBA00011738"/>
    </source>
</evidence>
<evidence type="ECO:0000256" key="1">
    <source>
        <dbReference type="ARBA" id="ARBA00001936"/>
    </source>
</evidence>
<feature type="binding site" evidence="8">
    <location>
        <position position="280"/>
    </location>
    <ligand>
        <name>allantoate</name>
        <dbReference type="ChEBI" id="CHEBI:17536"/>
    </ligand>
</feature>
<comment type="caution">
    <text evidence="10">The sequence shown here is derived from an EMBL/GenBank/DDBJ whole genome shotgun (WGS) entry which is preliminary data.</text>
</comment>
<organism evidence="10 11">
    <name type="scientific">Agromyces albus</name>
    <dbReference type="NCBI Taxonomy" id="205332"/>
    <lineage>
        <taxon>Bacteria</taxon>
        <taxon>Bacillati</taxon>
        <taxon>Actinomycetota</taxon>
        <taxon>Actinomycetes</taxon>
        <taxon>Micrococcales</taxon>
        <taxon>Microbacteriaceae</taxon>
        <taxon>Agromyces</taxon>
    </lineage>
</organism>
<keyword evidence="4 7" id="KW-0479">Metal-binding</keyword>
<dbReference type="NCBIfam" id="TIGR01879">
    <property type="entry name" value="hydantase"/>
    <property type="match status" value="1"/>
</dbReference>
<feature type="binding site" evidence="7">
    <location>
        <position position="98"/>
    </location>
    <ligand>
        <name>Zn(2+)</name>
        <dbReference type="ChEBI" id="CHEBI:29105"/>
        <label>1</label>
    </ligand>
</feature>
<name>A0A4Q2KTY8_9MICO</name>
<evidence type="ECO:0000256" key="6">
    <source>
        <dbReference type="ARBA" id="ARBA00023211"/>
    </source>
</evidence>
<keyword evidence="5 10" id="KW-0378">Hydrolase</keyword>
<evidence type="ECO:0000259" key="9">
    <source>
        <dbReference type="Pfam" id="PF07687"/>
    </source>
</evidence>
<dbReference type="Pfam" id="PF01546">
    <property type="entry name" value="Peptidase_M20"/>
    <property type="match status" value="1"/>
</dbReference>
<dbReference type="PANTHER" id="PTHR32494:SF19">
    <property type="entry name" value="ALLANTOATE DEIMINASE-RELATED"/>
    <property type="match status" value="1"/>
</dbReference>
<comment type="subunit">
    <text evidence="3">Homodimer.</text>
</comment>
<evidence type="ECO:0000256" key="8">
    <source>
        <dbReference type="PIRSR" id="PIRSR001235-2"/>
    </source>
</evidence>
<dbReference type="Gene3D" id="3.30.70.360">
    <property type="match status" value="1"/>
</dbReference>
<protein>
    <submittedName>
        <fullName evidence="10">Allantoate amidohydrolase</fullName>
    </submittedName>
</protein>
<dbReference type="InterPro" id="IPR036264">
    <property type="entry name" value="Bact_exopeptidase_dim_dom"/>
</dbReference>
<dbReference type="Pfam" id="PF07687">
    <property type="entry name" value="M20_dimer"/>
    <property type="match status" value="1"/>
</dbReference>
<dbReference type="PROSITE" id="PS00758">
    <property type="entry name" value="ARGE_DAPE_CPG2_1"/>
    <property type="match status" value="1"/>
</dbReference>
<dbReference type="Proteomes" id="UP000293865">
    <property type="component" value="Unassembled WGS sequence"/>
</dbReference>
<dbReference type="GO" id="GO:0016813">
    <property type="term" value="F:hydrolase activity, acting on carbon-nitrogen (but not peptide) bonds, in linear amidines"/>
    <property type="evidence" value="ECO:0007669"/>
    <property type="project" value="InterPro"/>
</dbReference>
<dbReference type="InterPro" id="IPR011650">
    <property type="entry name" value="Peptidase_M20_dimer"/>
</dbReference>
<feature type="binding site" evidence="7">
    <location>
        <position position="98"/>
    </location>
    <ligand>
        <name>Zn(2+)</name>
        <dbReference type="ChEBI" id="CHEBI:29105"/>
        <label>2</label>
    </ligand>
</feature>
<feature type="binding site" evidence="8">
    <location>
        <position position="222"/>
    </location>
    <ligand>
        <name>allantoate</name>
        <dbReference type="ChEBI" id="CHEBI:17536"/>
    </ligand>
</feature>
<dbReference type="SUPFAM" id="SSF53187">
    <property type="entry name" value="Zn-dependent exopeptidases"/>
    <property type="match status" value="1"/>
</dbReference>
<sequence>MTSRLAPDSLTVAERVLDRCDELAAISSSPELLERVHLSPEHRKANDLAAGWMEEAGLTAWQDAGGNQCARLEGVDPGLPALLLGSHLDTVRDAGRYDGMLGVLLAIEVAARFARRGERLPFALEVVGFTDEEGTRFGNALLGSRALAGEFDPEWWESRDRDGLTLREALIDFGLDPSRIPGAARRPESLVGYLEVHIEQGPYLEDADRALAVVSSIAGARRFEFTMTGVAGHAGGTPYDRRRDALVGASELVVGIEEIGRGSGVIATVGRLQAFPGGVNVIPGRVDFSLDLRAESDEDRDRALADIRRRAREIAERRGLRFESREIYRADSTPCAEWLRDAVASGIRHTGDAEPMTLWSRAGHDGMAVSAVTDIAMLFVRCGNGGISHHPDEAVTLQDVALALDAFEAAVLAVADRVRAEPERLGGAR</sequence>
<proteinExistence type="inferred from homology"/>
<dbReference type="EMBL" id="SDPN01000089">
    <property type="protein sequence ID" value="RXZ66841.1"/>
    <property type="molecule type" value="Genomic_DNA"/>
</dbReference>
<evidence type="ECO:0000256" key="5">
    <source>
        <dbReference type="ARBA" id="ARBA00022801"/>
    </source>
</evidence>